<dbReference type="AlphaFoldDB" id="Q65CL4"/>
<accession>Q65CL4</accession>
<evidence type="ECO:0000313" key="2">
    <source>
        <dbReference type="EMBL" id="AAU34083.1"/>
    </source>
</evidence>
<proteinExistence type="predicted"/>
<gene>
    <name evidence="2" type="primary">pelB</name>
</gene>
<dbReference type="GO" id="GO:0016829">
    <property type="term" value="F:lyase activity"/>
    <property type="evidence" value="ECO:0007669"/>
    <property type="project" value="UniProtKB-KW"/>
</dbReference>
<name>Q65CL4_CLOCL</name>
<reference evidence="2" key="1">
    <citation type="submission" date="1998-11" db="EMBL/GenBank/DDBJ databases">
        <title>EngY gene cluster and pectate lyase activity of the Clostridium cellulovorans cellulosome.</title>
        <authorList>
            <person name="Tamaru Y."/>
            <person name="Doi R.H."/>
        </authorList>
    </citation>
    <scope>NUCLEOTIDE SEQUENCE</scope>
</reference>
<keyword evidence="2" id="KW-0456">Lyase</keyword>
<protein>
    <submittedName>
        <fullName evidence="2">Pectate lyase-related protein</fullName>
    </submittedName>
</protein>
<organism evidence="2">
    <name type="scientific">Clostridium cellulovorans</name>
    <dbReference type="NCBI Taxonomy" id="1493"/>
    <lineage>
        <taxon>Bacteria</taxon>
        <taxon>Bacillati</taxon>
        <taxon>Bacillota</taxon>
        <taxon>Clostridia</taxon>
        <taxon>Eubacteriales</taxon>
        <taxon>Clostridiaceae</taxon>
        <taxon>Clostridium</taxon>
    </lineage>
</organism>
<dbReference type="EMBL" id="AF105330">
    <property type="protein sequence ID" value="AAU34083.1"/>
    <property type="molecule type" value="Genomic_DNA"/>
</dbReference>
<reference evidence="2" key="2">
    <citation type="submission" date="2004-09" db="EMBL/GenBank/DDBJ databases">
        <authorList>
            <person name="Han S.O."/>
            <person name="Doi R.H."/>
        </authorList>
    </citation>
    <scope>NUCLEOTIDE SEQUENCE</scope>
</reference>
<evidence type="ECO:0000256" key="1">
    <source>
        <dbReference type="SAM" id="MobiDB-lite"/>
    </source>
</evidence>
<feature type="compositionally biased region" description="Basic and acidic residues" evidence="1">
    <location>
        <begin position="1"/>
        <end position="17"/>
    </location>
</feature>
<feature type="region of interest" description="Disordered" evidence="1">
    <location>
        <begin position="1"/>
        <end position="30"/>
    </location>
</feature>
<sequence>MKKESKCKQSNENKESPMKTGSGGYNDDGTVPTNENIIYVTVSTVNTVKLDVITNSKGSKTTCTGLVNILTTYKRGYDKTHRIIRMVGEEYENIKI</sequence>